<feature type="transmembrane region" description="Helical" evidence="8">
    <location>
        <begin position="564"/>
        <end position="582"/>
    </location>
</feature>
<evidence type="ECO:0000256" key="1">
    <source>
        <dbReference type="ARBA" id="ARBA00004651"/>
    </source>
</evidence>
<feature type="transmembrane region" description="Helical" evidence="8">
    <location>
        <begin position="539"/>
        <end position="558"/>
    </location>
</feature>
<feature type="transmembrane region" description="Helical" evidence="8">
    <location>
        <begin position="103"/>
        <end position="123"/>
    </location>
</feature>
<dbReference type="Proteomes" id="UP001327459">
    <property type="component" value="Chromosome"/>
</dbReference>
<feature type="transmembrane region" description="Helical" evidence="8">
    <location>
        <begin position="30"/>
        <end position="47"/>
    </location>
</feature>
<accession>A0ABZ0YWP1</accession>
<dbReference type="Pfam" id="PF02652">
    <property type="entry name" value="Lactate_perm"/>
    <property type="match status" value="1"/>
</dbReference>
<evidence type="ECO:0000256" key="8">
    <source>
        <dbReference type="RuleBase" id="RU365092"/>
    </source>
</evidence>
<reference evidence="9 10" key="1">
    <citation type="submission" date="2023-11" db="EMBL/GenBank/DDBJ databases">
        <title>MicrobeMod: A computational toolkit for identifying prokaryotic methylation and restriction-modification with nanopore sequencing.</title>
        <authorList>
            <person name="Crits-Christoph A."/>
            <person name="Kang S.C."/>
            <person name="Lee H."/>
            <person name="Ostrov N."/>
        </authorList>
    </citation>
    <scope>NUCLEOTIDE SEQUENCE [LARGE SCALE GENOMIC DNA]</scope>
    <source>
        <strain evidence="9 10">ATCC 49870</strain>
    </source>
</reference>
<feature type="transmembrane region" description="Helical" evidence="8">
    <location>
        <begin position="59"/>
        <end position="82"/>
    </location>
</feature>
<evidence type="ECO:0000256" key="7">
    <source>
        <dbReference type="ARBA" id="ARBA00023136"/>
    </source>
</evidence>
<evidence type="ECO:0000256" key="3">
    <source>
        <dbReference type="ARBA" id="ARBA00022448"/>
    </source>
</evidence>
<feature type="transmembrane region" description="Helical" evidence="8">
    <location>
        <begin position="446"/>
        <end position="468"/>
    </location>
</feature>
<organism evidence="9 10">
    <name type="scientific">Guyparkeria halophila</name>
    <dbReference type="NCBI Taxonomy" id="47960"/>
    <lineage>
        <taxon>Bacteria</taxon>
        <taxon>Pseudomonadati</taxon>
        <taxon>Pseudomonadota</taxon>
        <taxon>Gammaproteobacteria</taxon>
        <taxon>Chromatiales</taxon>
        <taxon>Thioalkalibacteraceae</taxon>
        <taxon>Guyparkeria</taxon>
    </lineage>
</organism>
<comment type="subcellular location">
    <subcellularLocation>
        <location evidence="8">Cell inner membrane</location>
        <topology evidence="8">Multi-pass membrane protein</topology>
    </subcellularLocation>
    <subcellularLocation>
        <location evidence="1">Cell membrane</location>
        <topology evidence="1">Multi-pass membrane protein</topology>
    </subcellularLocation>
</comment>
<protein>
    <recommendedName>
        <fullName evidence="8">L-lactate permease</fullName>
    </recommendedName>
</protein>
<gene>
    <name evidence="9" type="ORF">SR882_07600</name>
</gene>
<feature type="transmembrane region" description="Helical" evidence="8">
    <location>
        <begin position="234"/>
        <end position="256"/>
    </location>
</feature>
<feature type="transmembrane region" description="Helical" evidence="8">
    <location>
        <begin position="323"/>
        <end position="340"/>
    </location>
</feature>
<feature type="transmembrane region" description="Helical" evidence="8">
    <location>
        <begin position="6"/>
        <end position="23"/>
    </location>
</feature>
<keyword evidence="7 8" id="KW-0472">Membrane</keyword>
<dbReference type="RefSeq" id="WP_322520653.1">
    <property type="nucleotide sequence ID" value="NZ_CP140153.1"/>
</dbReference>
<dbReference type="EMBL" id="CP140153">
    <property type="protein sequence ID" value="WQH15626.1"/>
    <property type="molecule type" value="Genomic_DNA"/>
</dbReference>
<evidence type="ECO:0000256" key="5">
    <source>
        <dbReference type="ARBA" id="ARBA00022692"/>
    </source>
</evidence>
<comment type="caution">
    <text evidence="8">Lacks conserved residue(s) required for the propagation of feature annotation.</text>
</comment>
<name>A0ABZ0YWP1_9GAMM</name>
<proteinExistence type="inferred from homology"/>
<keyword evidence="4" id="KW-1003">Cell membrane</keyword>
<dbReference type="PANTHER" id="PTHR30003">
    <property type="entry name" value="L-LACTATE PERMEASE"/>
    <property type="match status" value="1"/>
</dbReference>
<keyword evidence="3 8" id="KW-0813">Transport</keyword>
<keyword evidence="6 8" id="KW-1133">Transmembrane helix</keyword>
<feature type="transmembrane region" description="Helical" evidence="8">
    <location>
        <begin position="262"/>
        <end position="281"/>
    </location>
</feature>
<feature type="transmembrane region" description="Helical" evidence="8">
    <location>
        <begin position="129"/>
        <end position="151"/>
    </location>
</feature>
<evidence type="ECO:0000256" key="2">
    <source>
        <dbReference type="ARBA" id="ARBA00010100"/>
    </source>
</evidence>
<feature type="transmembrane region" description="Helical" evidence="8">
    <location>
        <begin position="195"/>
        <end position="222"/>
    </location>
</feature>
<comment type="function">
    <text evidence="8">Uptake of L-lactate across the membrane. Can also transport D-lactate and glycolate.</text>
</comment>
<evidence type="ECO:0000313" key="9">
    <source>
        <dbReference type="EMBL" id="WQH15626.1"/>
    </source>
</evidence>
<feature type="transmembrane region" description="Helical" evidence="8">
    <location>
        <begin position="158"/>
        <end position="175"/>
    </location>
</feature>
<sequence>MPLGALFTLALLPLATVFVLLVVRRWPAWRAMPVAWLMTVVLALLVWRTEPAVAAAASMHGVVTALNILTIVFGAILLLYTLRESGAIESIRAGFVSISPDRRVQAIIVAWLFGGLLEGAAGFGTPAAIAAPLLVAIGFPAMAAVLSALIVQSTPVSFGAVGTPLLVGVNAGLTGHPSVEALLDVPLFPDYLDQITLYAAVINTVVGVLMPLIMVAVLTRFFGASRSFREGLAAWPFALFAGLAFTVPHLAVAAWLGPEFPSLVGGMVGLLIVVTAARRGFLVPRHVFDFEPRDRWQPDWVSRLQDELQALPIGSRMPLWQAWLPYVLVVGLLVLSRAVTPLREWLQSPALTLEWPGIFGTEVGTSAQPFYLPGFILVVVSLLTFFLHRMHQRPGSYARAWRQSGRVLFSAALALAFAVPMVQVFIHSGQASPYASMPLVLAEGVSWLAGPFWPLFAPLIGATGSFMAGSATISNMMFSLFQFASADSIGLGSAGAAWVVALQVVGGAAGNMICVHNVVAASATVGLVGREGDLIRKALIPLGYYVLAAGTLGMALIVGGINPWYGGWLLVVLAMLVFMRFGRSPR</sequence>
<keyword evidence="10" id="KW-1185">Reference proteome</keyword>
<feature type="transmembrane region" description="Helical" evidence="8">
    <location>
        <begin position="407"/>
        <end position="426"/>
    </location>
</feature>
<comment type="similarity">
    <text evidence="2 8">Belongs to the lactate permease family.</text>
</comment>
<evidence type="ECO:0000313" key="10">
    <source>
        <dbReference type="Proteomes" id="UP001327459"/>
    </source>
</evidence>
<feature type="transmembrane region" description="Helical" evidence="8">
    <location>
        <begin position="508"/>
        <end position="527"/>
    </location>
</feature>
<evidence type="ECO:0000256" key="6">
    <source>
        <dbReference type="ARBA" id="ARBA00022989"/>
    </source>
</evidence>
<dbReference type="InterPro" id="IPR003804">
    <property type="entry name" value="Lactate_perm"/>
</dbReference>
<keyword evidence="5 8" id="KW-0812">Transmembrane</keyword>
<keyword evidence="8" id="KW-0997">Cell inner membrane</keyword>
<feature type="transmembrane region" description="Helical" evidence="8">
    <location>
        <begin position="480"/>
        <end position="502"/>
    </location>
</feature>
<dbReference type="PANTHER" id="PTHR30003:SF0">
    <property type="entry name" value="GLYCOLATE PERMEASE GLCA-RELATED"/>
    <property type="match status" value="1"/>
</dbReference>
<evidence type="ECO:0000256" key="4">
    <source>
        <dbReference type="ARBA" id="ARBA00022475"/>
    </source>
</evidence>
<feature type="transmembrane region" description="Helical" evidence="8">
    <location>
        <begin position="370"/>
        <end position="387"/>
    </location>
</feature>
<dbReference type="NCBIfam" id="TIGR00795">
    <property type="entry name" value="lctP"/>
    <property type="match status" value="1"/>
</dbReference>